<organism evidence="1 2">
    <name type="scientific">Micromonospora rhizosphaerae</name>
    <dbReference type="NCBI Taxonomy" id="568872"/>
    <lineage>
        <taxon>Bacteria</taxon>
        <taxon>Bacillati</taxon>
        <taxon>Actinomycetota</taxon>
        <taxon>Actinomycetes</taxon>
        <taxon>Micromonosporales</taxon>
        <taxon>Micromonosporaceae</taxon>
        <taxon>Micromonospora</taxon>
    </lineage>
</organism>
<reference evidence="2" key="1">
    <citation type="submission" date="2016-06" db="EMBL/GenBank/DDBJ databases">
        <authorList>
            <person name="Varghese N."/>
            <person name="Submissions Spin"/>
        </authorList>
    </citation>
    <scope>NUCLEOTIDE SEQUENCE [LARGE SCALE GENOMIC DNA]</scope>
    <source>
        <strain evidence="2">DSM 45431</strain>
    </source>
</reference>
<accession>A0A1C6T6U5</accession>
<protein>
    <submittedName>
        <fullName evidence="1">Uncharacterized protein</fullName>
    </submittedName>
</protein>
<proteinExistence type="predicted"/>
<sequence>MTEPVGVPARLLHSAAGGPGVAHSAVAACRRPRTTSRSLALLSGAPRELLPESDIPVSHKYASQVYRSAASSSVEPATTGAAG</sequence>
<dbReference type="EMBL" id="FMHV01000002">
    <property type="protein sequence ID" value="SCL37536.1"/>
    <property type="molecule type" value="Genomic_DNA"/>
</dbReference>
<dbReference type="AlphaFoldDB" id="A0A1C6T6U5"/>
<gene>
    <name evidence="1" type="ORF">GA0070624_5906</name>
</gene>
<name>A0A1C6T6U5_9ACTN</name>
<evidence type="ECO:0000313" key="1">
    <source>
        <dbReference type="EMBL" id="SCL37536.1"/>
    </source>
</evidence>
<dbReference type="STRING" id="568872.GA0070624_5906"/>
<keyword evidence="2" id="KW-1185">Reference proteome</keyword>
<dbReference type="Proteomes" id="UP000199413">
    <property type="component" value="Unassembled WGS sequence"/>
</dbReference>
<evidence type="ECO:0000313" key="2">
    <source>
        <dbReference type="Proteomes" id="UP000199413"/>
    </source>
</evidence>